<dbReference type="InterPro" id="IPR007128">
    <property type="entry name" value="PMF1/Nnf1"/>
</dbReference>
<evidence type="ECO:0000256" key="10">
    <source>
        <dbReference type="SAM" id="MobiDB-lite"/>
    </source>
</evidence>
<keyword evidence="12" id="KW-1185">Reference proteome</keyword>
<reference evidence="11" key="1">
    <citation type="submission" date="2023-06" db="EMBL/GenBank/DDBJ databases">
        <title>Black Yeasts Isolated from many extreme environments.</title>
        <authorList>
            <person name="Coleine C."/>
            <person name="Stajich J.E."/>
            <person name="Selbmann L."/>
        </authorList>
    </citation>
    <scope>NUCLEOTIDE SEQUENCE</scope>
    <source>
        <strain evidence="11">CCFEE 5200</strain>
    </source>
</reference>
<evidence type="ECO:0000256" key="7">
    <source>
        <dbReference type="ARBA" id="ARBA00023242"/>
    </source>
</evidence>
<organism evidence="11 12">
    <name type="scientific">Friedmanniomyces endolithicus</name>
    <dbReference type="NCBI Taxonomy" id="329885"/>
    <lineage>
        <taxon>Eukaryota</taxon>
        <taxon>Fungi</taxon>
        <taxon>Dikarya</taxon>
        <taxon>Ascomycota</taxon>
        <taxon>Pezizomycotina</taxon>
        <taxon>Dothideomycetes</taxon>
        <taxon>Dothideomycetidae</taxon>
        <taxon>Mycosphaerellales</taxon>
        <taxon>Teratosphaeriaceae</taxon>
        <taxon>Friedmanniomyces</taxon>
    </lineage>
</organism>
<feature type="compositionally biased region" description="Pro residues" evidence="10">
    <location>
        <begin position="11"/>
        <end position="24"/>
    </location>
</feature>
<evidence type="ECO:0000256" key="4">
    <source>
        <dbReference type="ARBA" id="ARBA00022618"/>
    </source>
</evidence>
<evidence type="ECO:0008006" key="13">
    <source>
        <dbReference type="Google" id="ProtNLM"/>
    </source>
</evidence>
<dbReference type="PANTHER" id="PTHR15459:SF3">
    <property type="entry name" value="POLYAMINE-MODULATED FACTOR 1"/>
    <property type="match status" value="1"/>
</dbReference>
<name>A0AAN6K7X1_9PEZI</name>
<dbReference type="GO" id="GO:0005634">
    <property type="term" value="C:nucleus"/>
    <property type="evidence" value="ECO:0007669"/>
    <property type="project" value="UniProtKB-SubCell"/>
</dbReference>
<dbReference type="Pfam" id="PF03980">
    <property type="entry name" value="Nnf1"/>
    <property type="match status" value="1"/>
</dbReference>
<dbReference type="AlphaFoldDB" id="A0AAN6K7X1"/>
<evidence type="ECO:0000313" key="12">
    <source>
        <dbReference type="Proteomes" id="UP001175353"/>
    </source>
</evidence>
<evidence type="ECO:0000256" key="5">
    <source>
        <dbReference type="ARBA" id="ARBA00022776"/>
    </source>
</evidence>
<evidence type="ECO:0000256" key="2">
    <source>
        <dbReference type="ARBA" id="ARBA00004629"/>
    </source>
</evidence>
<protein>
    <recommendedName>
        <fullName evidence="13">MIND kinetochore complex component Nnf1</fullName>
    </recommendedName>
</protein>
<evidence type="ECO:0000256" key="6">
    <source>
        <dbReference type="ARBA" id="ARBA00022838"/>
    </source>
</evidence>
<comment type="subcellular location">
    <subcellularLocation>
        <location evidence="2">Chromosome</location>
        <location evidence="2">Centromere</location>
        <location evidence="2">Kinetochore</location>
    </subcellularLocation>
    <subcellularLocation>
        <location evidence="1">Nucleus</location>
    </subcellularLocation>
</comment>
<keyword evidence="4" id="KW-0132">Cell division</keyword>
<keyword evidence="7" id="KW-0539">Nucleus</keyword>
<evidence type="ECO:0000256" key="1">
    <source>
        <dbReference type="ARBA" id="ARBA00004123"/>
    </source>
</evidence>
<keyword evidence="9" id="KW-0137">Centromere</keyword>
<dbReference type="GO" id="GO:0000444">
    <property type="term" value="C:MIS12/MIND type complex"/>
    <property type="evidence" value="ECO:0007669"/>
    <property type="project" value="InterPro"/>
</dbReference>
<dbReference type="GO" id="GO:0007059">
    <property type="term" value="P:chromosome segregation"/>
    <property type="evidence" value="ECO:0007669"/>
    <property type="project" value="TreeGrafter"/>
</dbReference>
<evidence type="ECO:0000313" key="11">
    <source>
        <dbReference type="EMBL" id="KAK0968918.1"/>
    </source>
</evidence>
<feature type="compositionally biased region" description="Basic and acidic residues" evidence="10">
    <location>
        <begin position="112"/>
        <end position="126"/>
    </location>
</feature>
<feature type="region of interest" description="Disordered" evidence="10">
    <location>
        <begin position="112"/>
        <end position="132"/>
    </location>
</feature>
<gene>
    <name evidence="11" type="ORF">LTR91_016502</name>
</gene>
<keyword evidence="6" id="KW-0995">Kinetochore</keyword>
<dbReference type="GO" id="GO:0051301">
    <property type="term" value="P:cell division"/>
    <property type="evidence" value="ECO:0007669"/>
    <property type="project" value="UniProtKB-KW"/>
</dbReference>
<keyword evidence="5" id="KW-0498">Mitosis</keyword>
<evidence type="ECO:0000256" key="3">
    <source>
        <dbReference type="ARBA" id="ARBA00022454"/>
    </source>
</evidence>
<dbReference type="PANTHER" id="PTHR15459">
    <property type="entry name" value="POLYAMINE-MODULATED FACTOR 1"/>
    <property type="match status" value="1"/>
</dbReference>
<keyword evidence="3" id="KW-0158">Chromosome</keyword>
<dbReference type="Proteomes" id="UP001175353">
    <property type="component" value="Unassembled WGS sequence"/>
</dbReference>
<proteinExistence type="predicted"/>
<dbReference type="EMBL" id="JAUJLE010000202">
    <property type="protein sequence ID" value="KAK0968918.1"/>
    <property type="molecule type" value="Genomic_DNA"/>
</dbReference>
<comment type="caution">
    <text evidence="11">The sequence shown here is derived from an EMBL/GenBank/DDBJ whole genome shotgun (WGS) entry which is preliminary data.</text>
</comment>
<sequence length="228" mass="24873">MATTTSTHPRSPSPSPPSPPPPTLSLPGPRATALHNLYSDAITHLLKTLTYPHFAACFPTPSLAVPGSMKALHAQFTMKLGEQLRAEFDRLVEEREAVGALNGLDGLVEEARRRRERSERGRRETGVDGGGAVPPLTLLPQTLYLSHLAPTLRRYHAETQAESEVVRAENVEILAKIQKQREDIAARVAGLERVVADVDACVAALKPEELEVLREEARGVDEGMRAEV</sequence>
<evidence type="ECO:0000256" key="9">
    <source>
        <dbReference type="ARBA" id="ARBA00023328"/>
    </source>
</evidence>
<accession>A0AAN6K7X1</accession>
<evidence type="ECO:0000256" key="8">
    <source>
        <dbReference type="ARBA" id="ARBA00023306"/>
    </source>
</evidence>
<feature type="region of interest" description="Disordered" evidence="10">
    <location>
        <begin position="1"/>
        <end position="25"/>
    </location>
</feature>
<feature type="compositionally biased region" description="Low complexity" evidence="10">
    <location>
        <begin position="1"/>
        <end position="10"/>
    </location>
</feature>
<keyword evidence="8" id="KW-0131">Cell cycle</keyword>